<evidence type="ECO:0000259" key="2">
    <source>
        <dbReference type="Pfam" id="PF13386"/>
    </source>
</evidence>
<dbReference type="Pfam" id="PF13386">
    <property type="entry name" value="DsbD_2"/>
    <property type="match status" value="1"/>
</dbReference>
<dbReference type="Proteomes" id="UP000682951">
    <property type="component" value="Unassembled WGS sequence"/>
</dbReference>
<evidence type="ECO:0000313" key="4">
    <source>
        <dbReference type="Proteomes" id="UP000682951"/>
    </source>
</evidence>
<proteinExistence type="predicted"/>
<evidence type="ECO:0000256" key="1">
    <source>
        <dbReference type="SAM" id="Phobius"/>
    </source>
</evidence>
<sequence length="221" mass="23969">MDFAQILTIISVAFLSSISHCVGMCGGFLSLQSLFLKDKKATSAATLSFFYHIFRILAYILIGAVCGAFGGIIALSSNSRAVLFFIVGIVLIVIGVALWIRGELLKFIENDKFSKFITSLALKISKKSSILNFLALGFLNGFLPCGVVYYFAAMAITSQSALLGASIMAVFGLSTLPIMIIFLTLFKFIGDKFKQIMFKISLIIIIANGIYLAFLGYMANG</sequence>
<keyword evidence="1" id="KW-0812">Transmembrane</keyword>
<feature type="transmembrane region" description="Helical" evidence="1">
    <location>
        <begin position="130"/>
        <end position="151"/>
    </location>
</feature>
<feature type="transmembrane region" description="Helical" evidence="1">
    <location>
        <begin position="81"/>
        <end position="100"/>
    </location>
</feature>
<name>A0ABS5HGS0_9BACT</name>
<keyword evidence="1" id="KW-1133">Transmembrane helix</keyword>
<dbReference type="EMBL" id="JAGSSW010000002">
    <property type="protein sequence ID" value="MBR8463474.1"/>
    <property type="molecule type" value="Genomic_DNA"/>
</dbReference>
<comment type="caution">
    <text evidence="3">The sequence shown here is derived from an EMBL/GenBank/DDBJ whole genome shotgun (WGS) entry which is preliminary data.</text>
</comment>
<keyword evidence="4" id="KW-1185">Reference proteome</keyword>
<organism evidence="3 4">
    <name type="scientific">Campylobacter anatolicus</name>
    <dbReference type="NCBI Taxonomy" id="2829105"/>
    <lineage>
        <taxon>Bacteria</taxon>
        <taxon>Pseudomonadati</taxon>
        <taxon>Campylobacterota</taxon>
        <taxon>Epsilonproteobacteria</taxon>
        <taxon>Campylobacterales</taxon>
        <taxon>Campylobacteraceae</taxon>
        <taxon>Campylobacter</taxon>
    </lineage>
</organism>
<reference evidence="3 4" key="1">
    <citation type="submission" date="2021-04" db="EMBL/GenBank/DDBJ databases">
        <title>Molecular and phenotypic characterization and identification of bacterial isolates recovered from the Anatolian ground squirrels (Spermophilus xanthoprymnus) and which have the potential to form a new species in the Campylobacter genus.</title>
        <authorList>
            <person name="Aydin F."/>
            <person name="Abay S."/>
            <person name="Kayman T."/>
            <person name="Karakaya E."/>
            <person name="Mustak H.K."/>
            <person name="Mustak I.B."/>
            <person name="Bilgin N."/>
            <person name="Duzler A."/>
            <person name="Sahin O."/>
            <person name="Guran O."/>
            <person name="Saticioglu I.B."/>
        </authorList>
    </citation>
    <scope>NUCLEOTIDE SEQUENCE [LARGE SCALE GENOMIC DNA]</scope>
    <source>
        <strain evidence="4">faydin-G24</strain>
    </source>
</reference>
<feature type="transmembrane region" description="Helical" evidence="1">
    <location>
        <begin position="6"/>
        <end position="31"/>
    </location>
</feature>
<feature type="transmembrane region" description="Helical" evidence="1">
    <location>
        <begin position="52"/>
        <end position="75"/>
    </location>
</feature>
<dbReference type="PANTHER" id="PTHR42208:SF1">
    <property type="entry name" value="HEAVY METAL TRANSPORTER"/>
    <property type="match status" value="1"/>
</dbReference>
<dbReference type="PANTHER" id="PTHR42208">
    <property type="entry name" value="HEAVY METAL TRANSPORTER-RELATED"/>
    <property type="match status" value="1"/>
</dbReference>
<gene>
    <name evidence="3" type="ORF">KDD93_02680</name>
</gene>
<protein>
    <submittedName>
        <fullName evidence="3">Sulfite exporter TauE/SafE family protein</fullName>
    </submittedName>
</protein>
<accession>A0ABS5HGS0</accession>
<feature type="transmembrane region" description="Helical" evidence="1">
    <location>
        <begin position="163"/>
        <end position="186"/>
    </location>
</feature>
<keyword evidence="1" id="KW-0472">Membrane</keyword>
<feature type="transmembrane region" description="Helical" evidence="1">
    <location>
        <begin position="198"/>
        <end position="219"/>
    </location>
</feature>
<feature type="domain" description="Urease accessory protein UreH-like transmembrane" evidence="2">
    <location>
        <begin position="9"/>
        <end position="211"/>
    </location>
</feature>
<dbReference type="InterPro" id="IPR039447">
    <property type="entry name" value="UreH-like_TM_dom"/>
</dbReference>
<evidence type="ECO:0000313" key="3">
    <source>
        <dbReference type="EMBL" id="MBR8463474.1"/>
    </source>
</evidence>